<dbReference type="EMBL" id="WIGM01000637">
    <property type="protein sequence ID" value="KAF6818367.1"/>
    <property type="molecule type" value="Genomic_DNA"/>
</dbReference>
<keyword evidence="2" id="KW-1185">Reference proteome</keyword>
<evidence type="ECO:0000313" key="1">
    <source>
        <dbReference type="EMBL" id="KAF6818367.1"/>
    </source>
</evidence>
<reference evidence="1" key="1">
    <citation type="journal article" date="2020" name="Phytopathology">
        <title>Genome Sequence Resources of Colletotrichum truncatum, C. plurivorum, C. musicola, and C. sojae: Four Species Pathogenic to Soybean (Glycine max).</title>
        <authorList>
            <person name="Rogerio F."/>
            <person name="Boufleur T.R."/>
            <person name="Ciampi-Guillardi M."/>
            <person name="Sukno S.A."/>
            <person name="Thon M.R."/>
            <person name="Massola Junior N.S."/>
            <person name="Baroncelli R."/>
        </authorList>
    </citation>
    <scope>NUCLEOTIDE SEQUENCE</scope>
    <source>
        <strain evidence="1">LFN0074</strain>
    </source>
</reference>
<dbReference type="AlphaFoldDB" id="A0A8H6JS50"/>
<evidence type="ECO:0000313" key="2">
    <source>
        <dbReference type="Proteomes" id="UP000639643"/>
    </source>
</evidence>
<proteinExistence type="predicted"/>
<gene>
    <name evidence="1" type="ORF">CMUS01_11945</name>
</gene>
<accession>A0A8H6JS50</accession>
<protein>
    <submittedName>
        <fullName evidence="1">Uncharacterized protein</fullName>
    </submittedName>
</protein>
<organism evidence="1 2">
    <name type="scientific">Colletotrichum musicola</name>
    <dbReference type="NCBI Taxonomy" id="2175873"/>
    <lineage>
        <taxon>Eukaryota</taxon>
        <taxon>Fungi</taxon>
        <taxon>Dikarya</taxon>
        <taxon>Ascomycota</taxon>
        <taxon>Pezizomycotina</taxon>
        <taxon>Sordariomycetes</taxon>
        <taxon>Hypocreomycetidae</taxon>
        <taxon>Glomerellales</taxon>
        <taxon>Glomerellaceae</taxon>
        <taxon>Colletotrichum</taxon>
        <taxon>Colletotrichum orchidearum species complex</taxon>
    </lineage>
</organism>
<name>A0A8H6JS50_9PEZI</name>
<comment type="caution">
    <text evidence="1">The sequence shown here is derived from an EMBL/GenBank/DDBJ whole genome shotgun (WGS) entry which is preliminary data.</text>
</comment>
<sequence length="173" mass="18345">MLNVSRPSLVRHHLVVTARQPSWFPSVTSLRVGQPLDLATELERFDEAEADAEAATSQLVARVAGATIFAGERDELCPHLNVVVGAAGVCLLLARSWSHRSAGACCGSMLPGAATDLWPMKVRLQYAGVRPAARWLLPGATLVIGSTKFRGLPSGARHGILPSMAGATLRSEI</sequence>
<dbReference type="Proteomes" id="UP000639643">
    <property type="component" value="Unassembled WGS sequence"/>
</dbReference>